<dbReference type="Gene3D" id="3.20.20.410">
    <property type="entry name" value="Protein of unknown function UPF0759"/>
    <property type="match status" value="1"/>
</dbReference>
<dbReference type="PANTHER" id="PTHR30348:SF9">
    <property type="entry name" value="UPF0759 PROTEIN YECE"/>
    <property type="match status" value="1"/>
</dbReference>
<accession>A0A6G9QM48</accession>
<sequence>MWSQPQWQQSVYGHAKTTQRLEKYAQIFNTVEGNTTFYASPQSSTVKNWRDATDDNFRFTFKLPKQITHELKLQGAQAAIKQFFDLMEPLLSKTGIWKIQLPPQFGPSSLPTLAQFLNQLPQQLTYGVEVRHPAFFNKGETERQFNRLLQAHNCNRIIIDTRPIFSALPDNPAIIDAQQKKPNVPVHPIATADQPVVRFIGQHDLAINQQYFTKWVTKLCQWIHEGKQPYVFIHTPDNFQAPEQALALYNQLKQTIGQNILPNIELNPSIAHDSNQLNLTF</sequence>
<dbReference type="Proteomes" id="UP000502608">
    <property type="component" value="Chromosome"/>
</dbReference>
<dbReference type="PANTHER" id="PTHR30348">
    <property type="entry name" value="UNCHARACTERIZED PROTEIN YECE"/>
    <property type="match status" value="1"/>
</dbReference>
<dbReference type="InterPro" id="IPR002763">
    <property type="entry name" value="DUF72"/>
</dbReference>
<dbReference type="Pfam" id="PF01904">
    <property type="entry name" value="DUF72"/>
    <property type="match status" value="1"/>
</dbReference>
<proteinExistence type="predicted"/>
<dbReference type="KEGG" id="saes:HBH39_15200"/>
<evidence type="ECO:0000313" key="2">
    <source>
        <dbReference type="Proteomes" id="UP000502608"/>
    </source>
</evidence>
<dbReference type="EMBL" id="CP050313">
    <property type="protein sequence ID" value="QIR15664.1"/>
    <property type="molecule type" value="Genomic_DNA"/>
</dbReference>
<keyword evidence="2" id="KW-1185">Reference proteome</keyword>
<dbReference type="InterPro" id="IPR036520">
    <property type="entry name" value="UPF0759_sf"/>
</dbReference>
<evidence type="ECO:0000313" key="1">
    <source>
        <dbReference type="EMBL" id="QIR15664.1"/>
    </source>
</evidence>
<name>A0A6G9QM48_9GAMM</name>
<reference evidence="1 2" key="1">
    <citation type="submission" date="2020-03" db="EMBL/GenBank/DDBJ databases">
        <title>Complete genome sequence of Shewanella sp.</title>
        <authorList>
            <person name="Kim Y.-S."/>
            <person name="Kim S.-J."/>
            <person name="Jung H.-K."/>
            <person name="Kim K.-H."/>
        </authorList>
    </citation>
    <scope>NUCLEOTIDE SEQUENCE [LARGE SCALE GENOMIC DNA]</scope>
    <source>
        <strain evidence="1 2">PN3F2</strain>
    </source>
</reference>
<gene>
    <name evidence="1" type="ORF">HBH39_15200</name>
</gene>
<protein>
    <submittedName>
        <fullName evidence="1">DUF72 domain-containing protein</fullName>
    </submittedName>
</protein>
<dbReference type="AlphaFoldDB" id="A0A6G9QM48"/>
<dbReference type="RefSeq" id="WP_167679520.1">
    <property type="nucleotide sequence ID" value="NZ_CP050313.1"/>
</dbReference>
<organism evidence="1 2">
    <name type="scientific">Shewanella aestuarii</name>
    <dbReference type="NCBI Taxonomy" id="1028752"/>
    <lineage>
        <taxon>Bacteria</taxon>
        <taxon>Pseudomonadati</taxon>
        <taxon>Pseudomonadota</taxon>
        <taxon>Gammaproteobacteria</taxon>
        <taxon>Alteromonadales</taxon>
        <taxon>Shewanellaceae</taxon>
        <taxon>Shewanella</taxon>
    </lineage>
</organism>
<dbReference type="SUPFAM" id="SSF117396">
    <property type="entry name" value="TM1631-like"/>
    <property type="match status" value="1"/>
</dbReference>